<dbReference type="InterPro" id="IPR036249">
    <property type="entry name" value="Thioredoxin-like_sf"/>
</dbReference>
<evidence type="ECO:0000256" key="2">
    <source>
        <dbReference type="ARBA" id="ARBA00022748"/>
    </source>
</evidence>
<dbReference type="GO" id="GO:0015036">
    <property type="term" value="F:disulfide oxidoreductase activity"/>
    <property type="evidence" value="ECO:0007669"/>
    <property type="project" value="UniProtKB-ARBA"/>
</dbReference>
<keyword evidence="7" id="KW-1185">Reference proteome</keyword>
<name>A0A839IVN0_9GAMM</name>
<dbReference type="GO" id="GO:0030313">
    <property type="term" value="C:cell envelope"/>
    <property type="evidence" value="ECO:0007669"/>
    <property type="project" value="UniProtKB-SubCell"/>
</dbReference>
<dbReference type="InterPro" id="IPR013766">
    <property type="entry name" value="Thioredoxin_domain"/>
</dbReference>
<evidence type="ECO:0000259" key="5">
    <source>
        <dbReference type="PROSITE" id="PS51352"/>
    </source>
</evidence>
<keyword evidence="3" id="KW-0676">Redox-active center</keyword>
<dbReference type="Proteomes" id="UP000565262">
    <property type="component" value="Unassembled WGS sequence"/>
</dbReference>
<dbReference type="InterPro" id="IPR017937">
    <property type="entry name" value="Thioredoxin_CS"/>
</dbReference>
<dbReference type="SUPFAM" id="SSF52833">
    <property type="entry name" value="Thioredoxin-like"/>
    <property type="match status" value="1"/>
</dbReference>
<keyword evidence="4" id="KW-0812">Transmembrane</keyword>
<feature type="transmembrane region" description="Helical" evidence="4">
    <location>
        <begin position="83"/>
        <end position="100"/>
    </location>
</feature>
<accession>A0A839IVN0</accession>
<evidence type="ECO:0000313" key="6">
    <source>
        <dbReference type="EMBL" id="MBB1488802.1"/>
    </source>
</evidence>
<keyword evidence="4" id="KW-0472">Membrane</keyword>
<organism evidence="6 7">
    <name type="scientific">Oceanospirillum sediminis</name>
    <dbReference type="NCBI Taxonomy" id="2760088"/>
    <lineage>
        <taxon>Bacteria</taxon>
        <taxon>Pseudomonadati</taxon>
        <taxon>Pseudomonadota</taxon>
        <taxon>Gammaproteobacteria</taxon>
        <taxon>Oceanospirillales</taxon>
        <taxon>Oceanospirillaceae</taxon>
        <taxon>Oceanospirillum</taxon>
    </lineage>
</organism>
<feature type="domain" description="Thioredoxin" evidence="5">
    <location>
        <begin position="132"/>
        <end position="253"/>
    </location>
</feature>
<reference evidence="6 7" key="1">
    <citation type="submission" date="2020-08" db="EMBL/GenBank/DDBJ databases">
        <title>Oceanospirillum sp. nov. isolated from marine sediment.</title>
        <authorList>
            <person name="Ji X."/>
        </authorList>
    </citation>
    <scope>NUCLEOTIDE SEQUENCE [LARGE SCALE GENOMIC DNA]</scope>
    <source>
        <strain evidence="6 7">D5</strain>
    </source>
</reference>
<comment type="subcellular location">
    <subcellularLocation>
        <location evidence="1">Cell envelope</location>
    </subcellularLocation>
</comment>
<keyword evidence="4" id="KW-1133">Transmembrane helix</keyword>
<dbReference type="PANTHER" id="PTHR42852">
    <property type="entry name" value="THIOL:DISULFIDE INTERCHANGE PROTEIN DSBE"/>
    <property type="match status" value="1"/>
</dbReference>
<dbReference type="InterPro" id="IPR013740">
    <property type="entry name" value="Redoxin"/>
</dbReference>
<evidence type="ECO:0000313" key="7">
    <source>
        <dbReference type="Proteomes" id="UP000565262"/>
    </source>
</evidence>
<dbReference type="CDD" id="cd02966">
    <property type="entry name" value="TlpA_like_family"/>
    <property type="match status" value="1"/>
</dbReference>
<protein>
    <submittedName>
        <fullName evidence="6">TlpA family protein disulfide reductase</fullName>
    </submittedName>
</protein>
<dbReference type="GO" id="GO:0017004">
    <property type="term" value="P:cytochrome complex assembly"/>
    <property type="evidence" value="ECO:0007669"/>
    <property type="project" value="UniProtKB-KW"/>
</dbReference>
<gene>
    <name evidence="6" type="ORF">H4O21_19520</name>
</gene>
<dbReference type="PROSITE" id="PS51352">
    <property type="entry name" value="THIOREDOXIN_2"/>
    <property type="match status" value="1"/>
</dbReference>
<dbReference type="Pfam" id="PF08534">
    <property type="entry name" value="Redoxin"/>
    <property type="match status" value="1"/>
</dbReference>
<keyword evidence="2" id="KW-0201">Cytochrome c-type biogenesis</keyword>
<comment type="caution">
    <text evidence="6">The sequence shown here is derived from an EMBL/GenBank/DDBJ whole genome shotgun (WGS) entry which is preliminary data.</text>
</comment>
<dbReference type="AlphaFoldDB" id="A0A839IVN0"/>
<feature type="transmembrane region" description="Helical" evidence="4">
    <location>
        <begin position="107"/>
        <end position="127"/>
    </location>
</feature>
<dbReference type="PANTHER" id="PTHR42852:SF18">
    <property type="entry name" value="CHROMOSOME UNDETERMINED SCAFFOLD_47, WHOLE GENOME SHOTGUN SEQUENCE"/>
    <property type="match status" value="1"/>
</dbReference>
<evidence type="ECO:0000256" key="3">
    <source>
        <dbReference type="ARBA" id="ARBA00023284"/>
    </source>
</evidence>
<dbReference type="Gene3D" id="3.40.30.10">
    <property type="entry name" value="Glutaredoxin"/>
    <property type="match status" value="1"/>
</dbReference>
<sequence>MDAVSFGPLMLSTERLWLIVAVAVFFFGAELMHRKWPDAGLSSWSQQTFWYSLISGRLAYVALNPESYQHDWLTVLYFWQPGYNLTAAIITALTVTLWHLNRRRKLLVYSLLWLIICVAGWQGLTFWQPLSSPVARTLPAIQLPGLNATATDLSALKEPVIVNLWASWCGPCRREMPALVAFAQDTPDVRILLVNAGESTITVEAFLRENDTEIPESLILLDPTQQLMRHFEAPGLPVTLAFNNGQLVDSHIGELSHGRLTDMARMITAR</sequence>
<dbReference type="PROSITE" id="PS00194">
    <property type="entry name" value="THIOREDOXIN_1"/>
    <property type="match status" value="1"/>
</dbReference>
<proteinExistence type="predicted"/>
<dbReference type="EMBL" id="JACJFM010000035">
    <property type="protein sequence ID" value="MBB1488802.1"/>
    <property type="molecule type" value="Genomic_DNA"/>
</dbReference>
<feature type="transmembrane region" description="Helical" evidence="4">
    <location>
        <begin position="15"/>
        <end position="32"/>
    </location>
</feature>
<dbReference type="RefSeq" id="WP_182810570.1">
    <property type="nucleotide sequence ID" value="NZ_JACJFM010000035.1"/>
</dbReference>
<dbReference type="InterPro" id="IPR050553">
    <property type="entry name" value="Thioredoxin_ResA/DsbE_sf"/>
</dbReference>
<evidence type="ECO:0000256" key="4">
    <source>
        <dbReference type="SAM" id="Phobius"/>
    </source>
</evidence>
<evidence type="ECO:0000256" key="1">
    <source>
        <dbReference type="ARBA" id="ARBA00004196"/>
    </source>
</evidence>